<dbReference type="PANTHER" id="PTHR30595:SF6">
    <property type="entry name" value="SCHLAFEN ALBA-2 DOMAIN-CONTAINING PROTEIN"/>
    <property type="match status" value="1"/>
</dbReference>
<sequence>MKMFDREYNITDPVKILAAYLESNRFSYLSLRRRAVIYFSNNKWTLLACTVEAIVSDIEPVEAVASKCYPQAVLFEDRLSNEGLLDFVKQVSEGHFCLGEYSLGATNTHRQWTRERVPLSNNHMLHASQVWSARFDDVNVNSYEALLAPQQPYYPDLFEAVKNWLPFPVYHGSSDSRKGEVILLLPETRAYLADATFKGKVIDIQVAGTELNKLSLELKGAWWDEEGIHHFEEQVSNGLAQLSIPEFANRLEYVLADSEGAIYDRHYEDGYRHTGLGRKRIVSGDTSLVDIVREACRNGEGLQVEFKPFIELENDKLKEIIRAVVAFANTQGGRIFLGIDDDCGLLGIDGQLAKWAKAEPNEATCERYLGAIRGKIRDVVQGDPVLNFMQTVVDDCRIVVIEVSAAKEKPISIRQDKSLYIRRGSSNSKALPEEWKAIVCSQNNFPVFQNP</sequence>
<reference evidence="2 3" key="1">
    <citation type="journal article" date="2019" name="Front. Microbiol.">
        <title>Genomes of Neutrophilic Sulfur-Oxidizing Chemolithoautotrophs Representing 9 Proteobacterial Species From 8 Genera.</title>
        <authorList>
            <person name="Watanabe T."/>
            <person name="Kojima H."/>
            <person name="Umezawa K."/>
            <person name="Hori C."/>
            <person name="Takasuka T.E."/>
            <person name="Kato Y."/>
            <person name="Fukui M."/>
        </authorList>
    </citation>
    <scope>NUCLEOTIDE SEQUENCE [LARGE SCALE GENOMIC DNA]</scope>
    <source>
        <strain evidence="2 3">TTN</strain>
    </source>
</reference>
<feature type="domain" description="Schlafen AlbA-2" evidence="1">
    <location>
        <begin position="300"/>
        <end position="429"/>
    </location>
</feature>
<protein>
    <recommendedName>
        <fullName evidence="1">Schlafen AlbA-2 domain-containing protein</fullName>
    </recommendedName>
</protein>
<accession>A0A401JAA1</accession>
<gene>
    <name evidence="2" type="ORF">SFMTTN_0371</name>
</gene>
<name>A0A401JAA1_9PROT</name>
<dbReference type="InterPro" id="IPR038461">
    <property type="entry name" value="Schlafen_AlbA_2_dom_sf"/>
</dbReference>
<dbReference type="Gene3D" id="3.30.950.30">
    <property type="entry name" value="Schlafen, AAA domain"/>
    <property type="match status" value="1"/>
</dbReference>
<organism evidence="2 3">
    <name type="scientific">Sulfuriferula multivorans</name>
    <dbReference type="NCBI Taxonomy" id="1559896"/>
    <lineage>
        <taxon>Bacteria</taxon>
        <taxon>Pseudomonadati</taxon>
        <taxon>Pseudomonadota</taxon>
        <taxon>Betaproteobacteria</taxon>
        <taxon>Nitrosomonadales</taxon>
        <taxon>Sulfuricellaceae</taxon>
        <taxon>Sulfuriferula</taxon>
    </lineage>
</organism>
<dbReference type="EMBL" id="BGOW01000002">
    <property type="protein sequence ID" value="GBL44571.1"/>
    <property type="molecule type" value="Genomic_DNA"/>
</dbReference>
<dbReference type="InterPro" id="IPR007421">
    <property type="entry name" value="Schlafen_AlbA_2_dom"/>
</dbReference>
<dbReference type="Proteomes" id="UP000286806">
    <property type="component" value="Unassembled WGS sequence"/>
</dbReference>
<dbReference type="Pfam" id="PF04326">
    <property type="entry name" value="SLFN_AlbA_2"/>
    <property type="match status" value="1"/>
</dbReference>
<keyword evidence="3" id="KW-1185">Reference proteome</keyword>
<dbReference type="PANTHER" id="PTHR30595">
    <property type="entry name" value="GLPR-RELATED TRANSCRIPTIONAL REPRESSOR"/>
    <property type="match status" value="1"/>
</dbReference>
<comment type="caution">
    <text evidence="2">The sequence shown here is derived from an EMBL/GenBank/DDBJ whole genome shotgun (WGS) entry which is preliminary data.</text>
</comment>
<dbReference type="AlphaFoldDB" id="A0A401JAA1"/>
<evidence type="ECO:0000313" key="2">
    <source>
        <dbReference type="EMBL" id="GBL44571.1"/>
    </source>
</evidence>
<evidence type="ECO:0000313" key="3">
    <source>
        <dbReference type="Proteomes" id="UP000286806"/>
    </source>
</evidence>
<proteinExistence type="predicted"/>
<evidence type="ECO:0000259" key="1">
    <source>
        <dbReference type="Pfam" id="PF04326"/>
    </source>
</evidence>